<dbReference type="PROSITE" id="PS51387">
    <property type="entry name" value="FAD_PCMH"/>
    <property type="match status" value="1"/>
</dbReference>
<evidence type="ECO:0000256" key="8">
    <source>
        <dbReference type="ARBA" id="ARBA00023002"/>
    </source>
</evidence>
<evidence type="ECO:0000256" key="4">
    <source>
        <dbReference type="ARBA" id="ARBA00022589"/>
    </source>
</evidence>
<dbReference type="GO" id="GO:0071949">
    <property type="term" value="F:FAD binding"/>
    <property type="evidence" value="ECO:0007669"/>
    <property type="project" value="InterPro"/>
</dbReference>
<dbReference type="InterPro" id="IPR016167">
    <property type="entry name" value="FAD-bd_PCMH_sub1"/>
</dbReference>
<evidence type="ECO:0000259" key="11">
    <source>
        <dbReference type="PROSITE" id="PS51387"/>
    </source>
</evidence>
<proteinExistence type="inferred from homology"/>
<evidence type="ECO:0000256" key="5">
    <source>
        <dbReference type="ARBA" id="ARBA00022630"/>
    </source>
</evidence>
<dbReference type="AlphaFoldDB" id="A0A2Z7DD69"/>
<name>A0A2Z7DD69_9LAMI</name>
<evidence type="ECO:0000256" key="6">
    <source>
        <dbReference type="ARBA" id="ARBA00022729"/>
    </source>
</evidence>
<evidence type="ECO:0000256" key="9">
    <source>
        <dbReference type="ARBA" id="ARBA00023180"/>
    </source>
</evidence>
<evidence type="ECO:0000256" key="10">
    <source>
        <dbReference type="SAM" id="SignalP"/>
    </source>
</evidence>
<dbReference type="InterPro" id="IPR036318">
    <property type="entry name" value="FAD-bd_PCMH-like_sf"/>
</dbReference>
<feature type="chain" id="PRO_5016350851" evidence="10">
    <location>
        <begin position="29"/>
        <end position="558"/>
    </location>
</feature>
<evidence type="ECO:0000313" key="12">
    <source>
        <dbReference type="EMBL" id="KZV57097.1"/>
    </source>
</evidence>
<keyword evidence="7" id="KW-0274">FAD</keyword>
<evidence type="ECO:0000313" key="13">
    <source>
        <dbReference type="Proteomes" id="UP000250235"/>
    </source>
</evidence>
<dbReference type="SUPFAM" id="SSF56176">
    <property type="entry name" value="FAD-binding/transporter-associated domain-like"/>
    <property type="match status" value="1"/>
</dbReference>
<feature type="domain" description="FAD-binding PCMH-type" evidence="11">
    <location>
        <begin position="79"/>
        <end position="253"/>
    </location>
</feature>
<keyword evidence="6 10" id="KW-0732">Signal</keyword>
<evidence type="ECO:0000256" key="7">
    <source>
        <dbReference type="ARBA" id="ARBA00022827"/>
    </source>
</evidence>
<dbReference type="Pfam" id="PF08031">
    <property type="entry name" value="BBE"/>
    <property type="match status" value="1"/>
</dbReference>
<dbReference type="PANTHER" id="PTHR32448">
    <property type="entry name" value="OS08G0158400 PROTEIN"/>
    <property type="match status" value="1"/>
</dbReference>
<dbReference type="Gene3D" id="3.30.465.10">
    <property type="match status" value="1"/>
</dbReference>
<evidence type="ECO:0000256" key="1">
    <source>
        <dbReference type="ARBA" id="ARBA00001974"/>
    </source>
</evidence>
<dbReference type="GO" id="GO:0016491">
    <property type="term" value="F:oxidoreductase activity"/>
    <property type="evidence" value="ECO:0007669"/>
    <property type="project" value="UniProtKB-KW"/>
</dbReference>
<keyword evidence="9" id="KW-0325">Glycoprotein</keyword>
<organism evidence="12 13">
    <name type="scientific">Dorcoceras hygrometricum</name>
    <dbReference type="NCBI Taxonomy" id="472368"/>
    <lineage>
        <taxon>Eukaryota</taxon>
        <taxon>Viridiplantae</taxon>
        <taxon>Streptophyta</taxon>
        <taxon>Embryophyta</taxon>
        <taxon>Tracheophyta</taxon>
        <taxon>Spermatophyta</taxon>
        <taxon>Magnoliopsida</taxon>
        <taxon>eudicotyledons</taxon>
        <taxon>Gunneridae</taxon>
        <taxon>Pentapetalae</taxon>
        <taxon>asterids</taxon>
        <taxon>lamiids</taxon>
        <taxon>Lamiales</taxon>
        <taxon>Gesneriaceae</taxon>
        <taxon>Didymocarpoideae</taxon>
        <taxon>Trichosporeae</taxon>
        <taxon>Loxocarpinae</taxon>
        <taxon>Dorcoceras</taxon>
    </lineage>
</organism>
<dbReference type="Proteomes" id="UP000250235">
    <property type="component" value="Unassembled WGS sequence"/>
</dbReference>
<reference evidence="12 13" key="1">
    <citation type="journal article" date="2015" name="Proc. Natl. Acad. Sci. U.S.A.">
        <title>The resurrection genome of Boea hygrometrica: A blueprint for survival of dehydration.</title>
        <authorList>
            <person name="Xiao L."/>
            <person name="Yang G."/>
            <person name="Zhang L."/>
            <person name="Yang X."/>
            <person name="Zhao S."/>
            <person name="Ji Z."/>
            <person name="Zhou Q."/>
            <person name="Hu M."/>
            <person name="Wang Y."/>
            <person name="Chen M."/>
            <person name="Xu Y."/>
            <person name="Jin H."/>
            <person name="Xiao X."/>
            <person name="Hu G."/>
            <person name="Bao F."/>
            <person name="Hu Y."/>
            <person name="Wan P."/>
            <person name="Li L."/>
            <person name="Deng X."/>
            <person name="Kuang T."/>
            <person name="Xiang C."/>
            <person name="Zhu J.K."/>
            <person name="Oliver M.J."/>
            <person name="He Y."/>
        </authorList>
    </citation>
    <scope>NUCLEOTIDE SEQUENCE [LARGE SCALE GENOMIC DNA]</scope>
    <source>
        <strain evidence="13">cv. XS01</strain>
    </source>
</reference>
<feature type="signal peptide" evidence="10">
    <location>
        <begin position="1"/>
        <end position="28"/>
    </location>
</feature>
<dbReference type="EMBL" id="KQ987720">
    <property type="protein sequence ID" value="KZV57097.1"/>
    <property type="molecule type" value="Genomic_DNA"/>
</dbReference>
<protein>
    <submittedName>
        <fullName evidence="12">Cannabidiolic acid synthase-like 2-like</fullName>
    </submittedName>
</protein>
<dbReference type="Gene3D" id="3.40.462.20">
    <property type="match status" value="1"/>
</dbReference>
<keyword evidence="5" id="KW-0285">Flavoprotein</keyword>
<accession>A0A2Z7DD69</accession>
<dbReference type="InterPro" id="IPR016166">
    <property type="entry name" value="FAD-bd_PCMH"/>
</dbReference>
<dbReference type="InterPro" id="IPR012951">
    <property type="entry name" value="BBE"/>
</dbReference>
<evidence type="ECO:0000256" key="2">
    <source>
        <dbReference type="ARBA" id="ARBA00004913"/>
    </source>
</evidence>
<keyword evidence="13" id="KW-1185">Reference proteome</keyword>
<dbReference type="OrthoDB" id="407275at2759"/>
<comment type="pathway">
    <text evidence="2">Alkaloid biosynthesis.</text>
</comment>
<gene>
    <name evidence="12" type="ORF">F511_05971</name>
</gene>
<dbReference type="Gene3D" id="3.30.43.10">
    <property type="entry name" value="Uridine Diphospho-n-acetylenolpyruvylglucosamine Reductase, domain 2"/>
    <property type="match status" value="1"/>
</dbReference>
<evidence type="ECO:0000256" key="3">
    <source>
        <dbReference type="ARBA" id="ARBA00005466"/>
    </source>
</evidence>
<dbReference type="InterPro" id="IPR016169">
    <property type="entry name" value="FAD-bd_PCMH_sub2"/>
</dbReference>
<dbReference type="InterPro" id="IPR006093">
    <property type="entry name" value="Oxy_OxRdtase_FAD_BS"/>
</dbReference>
<dbReference type="PROSITE" id="PS00862">
    <property type="entry name" value="OX2_COVAL_FAD"/>
    <property type="match status" value="1"/>
</dbReference>
<keyword evidence="4" id="KW-0017">Alkaloid metabolism</keyword>
<sequence length="558" mass="63627">MVRTNMGSIATTLFMLSMLFLSVPWAATFHVHEKTFLKCMSGHSSRRSKILRNVYTRKSSEYMSLLEFASQNPRWINETYGRPFAIVAPVKENDIWTTIRCSKRLKLQVRVKSGGHDYEGLSVRAKSLFVMIDLVNLKSININLKHKTAWIQAGVTLGQLYYHIGNKSRTHAFPGGLGADVGSGGHISGGGFGTLLRKHGLAADNVLDARFMDVKGRILDRSTMGEELFWALRGGGGASFGVILAWKLKLVQVPEQVTVFAFRRRLDPKDLSLLHKWQNTAHKLPRDIFIRILVQNLGSNVPGDEKFVQVTYNGMFLGPAAQLVKLLRKQFPEFDLHIEDCFQAPLVDGSCTDRPCIKKECYQVPWIQSAVFFSGKKPDQPAETLLSKAKNKRVFNKATSDFLKVPIPEMGWKMIHNMFLSEERPIIIIDPLGGKMDKIAENETAFPHRKGNLFNVQYMINWFDDNRAQVADKHIAWMRSFHKKMAPYVAKSPRTAYINYKDLDLGKNDEDYSYHRGKVWGEKYFKGNFERLARIKGKIDPRNFFRNEQSIPVFAVDD</sequence>
<dbReference type="InterPro" id="IPR006094">
    <property type="entry name" value="Oxid_FAD_bind_N"/>
</dbReference>
<keyword evidence="8" id="KW-0560">Oxidoreductase</keyword>
<dbReference type="Pfam" id="PF01565">
    <property type="entry name" value="FAD_binding_4"/>
    <property type="match status" value="1"/>
</dbReference>
<comment type="similarity">
    <text evidence="3">Belongs to the oxygen-dependent FAD-linked oxidoreductase family.</text>
</comment>
<comment type="cofactor">
    <cofactor evidence="1">
        <name>FAD</name>
        <dbReference type="ChEBI" id="CHEBI:57692"/>
    </cofactor>
</comment>